<keyword evidence="2" id="KW-1185">Reference proteome</keyword>
<gene>
    <name evidence="1" type="ORF">P3T76_002574</name>
</gene>
<reference evidence="1" key="1">
    <citation type="submission" date="2023-08" db="EMBL/GenBank/DDBJ databases">
        <title>Reference Genome Resource for the Citrus Pathogen Phytophthora citrophthora.</title>
        <authorList>
            <person name="Moller H."/>
            <person name="Coetzee B."/>
            <person name="Rose L.J."/>
            <person name="Van Niekerk J.M."/>
        </authorList>
    </citation>
    <scope>NUCLEOTIDE SEQUENCE</scope>
    <source>
        <strain evidence="1">STE-U-9442</strain>
    </source>
</reference>
<accession>A0AAD9GWU8</accession>
<evidence type="ECO:0000313" key="2">
    <source>
        <dbReference type="Proteomes" id="UP001259832"/>
    </source>
</evidence>
<name>A0AAD9GWU8_9STRA</name>
<dbReference type="AlphaFoldDB" id="A0AAD9GWU8"/>
<organism evidence="1 2">
    <name type="scientific">Phytophthora citrophthora</name>
    <dbReference type="NCBI Taxonomy" id="4793"/>
    <lineage>
        <taxon>Eukaryota</taxon>
        <taxon>Sar</taxon>
        <taxon>Stramenopiles</taxon>
        <taxon>Oomycota</taxon>
        <taxon>Peronosporomycetes</taxon>
        <taxon>Peronosporales</taxon>
        <taxon>Peronosporaceae</taxon>
        <taxon>Phytophthora</taxon>
    </lineage>
</organism>
<proteinExistence type="predicted"/>
<protein>
    <submittedName>
        <fullName evidence="1">Uncharacterized protein</fullName>
    </submittedName>
</protein>
<dbReference type="Proteomes" id="UP001259832">
    <property type="component" value="Unassembled WGS sequence"/>
</dbReference>
<sequence>MGGVDASRALTCRDLTDLGQSHLDHHRRHVSPPVRTNFQLGIKEADGNDYALTPALCGGVPTLVTEQALVQSLQG</sequence>
<evidence type="ECO:0000313" key="1">
    <source>
        <dbReference type="EMBL" id="KAK1945526.1"/>
    </source>
</evidence>
<dbReference type="EMBL" id="JASMQC010000004">
    <property type="protein sequence ID" value="KAK1945526.1"/>
    <property type="molecule type" value="Genomic_DNA"/>
</dbReference>
<comment type="caution">
    <text evidence="1">The sequence shown here is derived from an EMBL/GenBank/DDBJ whole genome shotgun (WGS) entry which is preliminary data.</text>
</comment>